<sequence>MSADAPSTVSIAMRGIDLNVRIGEHAWEKGEAQRLTLDITLTFAFADYTGRLGGYVDYDPLRDFLKDLESRPHTERLETLARDILTACFALTPAARTQLSILKRDIFPEMAGVGLEYDVARTDFGA</sequence>
<dbReference type="KEGG" id="tsv:DSM104635_03160"/>
<proteinExistence type="predicted"/>
<dbReference type="SMART" id="SM00905">
    <property type="entry name" value="FolB"/>
    <property type="match status" value="1"/>
</dbReference>
<feature type="domain" description="Dihydroneopterin aldolase/epimerase" evidence="1">
    <location>
        <begin position="11"/>
        <end position="119"/>
    </location>
</feature>
<dbReference type="GO" id="GO:0004150">
    <property type="term" value="F:dihydroneopterin aldolase activity"/>
    <property type="evidence" value="ECO:0007669"/>
    <property type="project" value="InterPro"/>
</dbReference>
<dbReference type="SUPFAM" id="SSF55620">
    <property type="entry name" value="Tetrahydrobiopterin biosynthesis enzymes-like"/>
    <property type="match status" value="1"/>
</dbReference>
<organism evidence="2 3">
    <name type="scientific">Terricaulis silvestris</name>
    <dbReference type="NCBI Taxonomy" id="2686094"/>
    <lineage>
        <taxon>Bacteria</taxon>
        <taxon>Pseudomonadati</taxon>
        <taxon>Pseudomonadota</taxon>
        <taxon>Alphaproteobacteria</taxon>
        <taxon>Caulobacterales</taxon>
        <taxon>Caulobacteraceae</taxon>
        <taxon>Terricaulis</taxon>
    </lineage>
</organism>
<protein>
    <submittedName>
        <fullName evidence="2">Dihydroneopterin aldolase</fullName>
    </submittedName>
</protein>
<evidence type="ECO:0000313" key="2">
    <source>
        <dbReference type="EMBL" id="QGZ96302.1"/>
    </source>
</evidence>
<keyword evidence="3" id="KW-1185">Reference proteome</keyword>
<dbReference type="AlphaFoldDB" id="A0A6I6MXF0"/>
<gene>
    <name evidence="2" type="ORF">DSM104635_03160</name>
</gene>
<dbReference type="InterPro" id="IPR006157">
    <property type="entry name" value="FolB_dom"/>
</dbReference>
<accession>A0A6I6MXF0</accession>
<name>A0A6I6MXF0_9CAUL</name>
<dbReference type="InterPro" id="IPR043133">
    <property type="entry name" value="GTP-CH-I_C/QueF"/>
</dbReference>
<dbReference type="RefSeq" id="WP_158767100.1">
    <property type="nucleotide sequence ID" value="NZ_CP047045.1"/>
</dbReference>
<dbReference type="Pfam" id="PF02152">
    <property type="entry name" value="FolB"/>
    <property type="match status" value="1"/>
</dbReference>
<dbReference type="Proteomes" id="UP000431269">
    <property type="component" value="Chromosome"/>
</dbReference>
<evidence type="ECO:0000259" key="1">
    <source>
        <dbReference type="SMART" id="SM00905"/>
    </source>
</evidence>
<reference evidence="3" key="1">
    <citation type="submission" date="2019-12" db="EMBL/GenBank/DDBJ databases">
        <title>Complete genome of Terracaulis silvestris 0127_4.</title>
        <authorList>
            <person name="Vieira S."/>
            <person name="Riedel T."/>
            <person name="Sproer C."/>
            <person name="Pascual J."/>
            <person name="Boedeker C."/>
            <person name="Overmann J."/>
        </authorList>
    </citation>
    <scope>NUCLEOTIDE SEQUENCE [LARGE SCALE GENOMIC DNA]</scope>
    <source>
        <strain evidence="3">0127_4</strain>
    </source>
</reference>
<dbReference type="EMBL" id="CP047045">
    <property type="protein sequence ID" value="QGZ96302.1"/>
    <property type="molecule type" value="Genomic_DNA"/>
</dbReference>
<evidence type="ECO:0000313" key="3">
    <source>
        <dbReference type="Proteomes" id="UP000431269"/>
    </source>
</evidence>
<dbReference type="GO" id="GO:0006760">
    <property type="term" value="P:folic acid-containing compound metabolic process"/>
    <property type="evidence" value="ECO:0007669"/>
    <property type="project" value="InterPro"/>
</dbReference>
<dbReference type="Gene3D" id="3.30.1130.10">
    <property type="match status" value="1"/>
</dbReference>